<comment type="caution">
    <text evidence="4">The sequence shown here is derived from an EMBL/GenBank/DDBJ whole genome shotgun (WGS) entry which is preliminary data.</text>
</comment>
<evidence type="ECO:0000313" key="4">
    <source>
        <dbReference type="EMBL" id="KAJ4146992.1"/>
    </source>
</evidence>
<gene>
    <name evidence="4" type="ORF">LMH87_001545</name>
</gene>
<feature type="transmembrane region" description="Helical" evidence="2">
    <location>
        <begin position="146"/>
        <end position="166"/>
    </location>
</feature>
<sequence length="168" mass="18426">MQLPEDGSLGPLVSSISDFSLRFEEVVLRLLPSGSFLFFVSATVLYYRQRPARIRYSRLLWIKLIVAVMLMLLELSSLVLRCVSPERTSTTYGAAAIDFAAALGIGAVVYVEHRHAIRTSTLLGLYLVFGVLIDIAKSRSYLKRDLTASGCVAVATATARLVLVGLEE</sequence>
<feature type="transmembrane region" description="Helical" evidence="2">
    <location>
        <begin position="26"/>
        <end position="47"/>
    </location>
</feature>
<comment type="subcellular location">
    <subcellularLocation>
        <location evidence="1">Membrane</location>
        <topology evidence="1">Multi-pass membrane protein</topology>
    </subcellularLocation>
</comment>
<dbReference type="InterPro" id="IPR056227">
    <property type="entry name" value="TMD0_ABC"/>
</dbReference>
<dbReference type="EMBL" id="JAJHUN010000010">
    <property type="protein sequence ID" value="KAJ4146992.1"/>
    <property type="molecule type" value="Genomic_DNA"/>
</dbReference>
<feature type="transmembrane region" description="Helical" evidence="2">
    <location>
        <begin position="92"/>
        <end position="111"/>
    </location>
</feature>
<feature type="transmembrane region" description="Helical" evidence="2">
    <location>
        <begin position="123"/>
        <end position="140"/>
    </location>
</feature>
<dbReference type="RefSeq" id="XP_056049933.1">
    <property type="nucleotide sequence ID" value="XM_056192837.1"/>
</dbReference>
<protein>
    <recommendedName>
        <fullName evidence="3">ABC transporter TMD0 domain-containing protein</fullName>
    </recommendedName>
</protein>
<dbReference type="KEGG" id="amus:LMH87_001545"/>
<dbReference type="Proteomes" id="UP001144673">
    <property type="component" value="Chromosome 3"/>
</dbReference>
<dbReference type="AlphaFoldDB" id="A0A9W8UIA7"/>
<evidence type="ECO:0000313" key="5">
    <source>
        <dbReference type="Proteomes" id="UP001144673"/>
    </source>
</evidence>
<keyword evidence="2" id="KW-0472">Membrane</keyword>
<evidence type="ECO:0000256" key="1">
    <source>
        <dbReference type="ARBA" id="ARBA00004141"/>
    </source>
</evidence>
<dbReference type="Pfam" id="PF24357">
    <property type="entry name" value="TMD0_ABC"/>
    <property type="match status" value="1"/>
</dbReference>
<reference evidence="4" key="1">
    <citation type="journal article" date="2023" name="Access Microbiol">
        <title>De-novo genome assembly for Akanthomyces muscarius, a biocontrol agent of insect agricultural pests.</title>
        <authorList>
            <person name="Erdos Z."/>
            <person name="Studholme D.J."/>
            <person name="Raymond B."/>
            <person name="Sharma M."/>
        </authorList>
    </citation>
    <scope>NUCLEOTIDE SEQUENCE</scope>
    <source>
        <strain evidence="4">Ve6</strain>
    </source>
</reference>
<dbReference type="GeneID" id="80888704"/>
<evidence type="ECO:0000256" key="2">
    <source>
        <dbReference type="SAM" id="Phobius"/>
    </source>
</evidence>
<keyword evidence="2" id="KW-1133">Transmembrane helix</keyword>
<evidence type="ECO:0000259" key="3">
    <source>
        <dbReference type="Pfam" id="PF24357"/>
    </source>
</evidence>
<proteinExistence type="predicted"/>
<feature type="transmembrane region" description="Helical" evidence="2">
    <location>
        <begin position="59"/>
        <end position="80"/>
    </location>
</feature>
<keyword evidence="2" id="KW-0812">Transmembrane</keyword>
<accession>A0A9W8UIA7</accession>
<keyword evidence="5" id="KW-1185">Reference proteome</keyword>
<name>A0A9W8UIA7_AKAMU</name>
<dbReference type="GO" id="GO:0016020">
    <property type="term" value="C:membrane"/>
    <property type="evidence" value="ECO:0007669"/>
    <property type="project" value="UniProtKB-SubCell"/>
</dbReference>
<organism evidence="4 5">
    <name type="scientific">Akanthomyces muscarius</name>
    <name type="common">Entomopathogenic fungus</name>
    <name type="synonym">Lecanicillium muscarium</name>
    <dbReference type="NCBI Taxonomy" id="2231603"/>
    <lineage>
        <taxon>Eukaryota</taxon>
        <taxon>Fungi</taxon>
        <taxon>Dikarya</taxon>
        <taxon>Ascomycota</taxon>
        <taxon>Pezizomycotina</taxon>
        <taxon>Sordariomycetes</taxon>
        <taxon>Hypocreomycetidae</taxon>
        <taxon>Hypocreales</taxon>
        <taxon>Cordycipitaceae</taxon>
        <taxon>Akanthomyces</taxon>
    </lineage>
</organism>
<feature type="domain" description="ABC transporter TMD0" evidence="3">
    <location>
        <begin position="9"/>
        <end position="146"/>
    </location>
</feature>